<dbReference type="CDD" id="cd19071">
    <property type="entry name" value="AKR_AKR1-5-like"/>
    <property type="match status" value="1"/>
</dbReference>
<dbReference type="RefSeq" id="WP_027829473.1">
    <property type="nucleotide sequence ID" value="NZ_AUEH01000064.1"/>
</dbReference>
<evidence type="ECO:0000256" key="3">
    <source>
        <dbReference type="ARBA" id="ARBA00023002"/>
    </source>
</evidence>
<dbReference type="PATRIC" id="fig|1122147.4.peg.32"/>
<dbReference type="PRINTS" id="PR00069">
    <property type="entry name" value="ALDKETRDTASE"/>
</dbReference>
<dbReference type="InterPro" id="IPR036812">
    <property type="entry name" value="NAD(P)_OxRdtase_dom_sf"/>
</dbReference>
<protein>
    <submittedName>
        <fullName evidence="8">Aldo keto reductase</fullName>
    </submittedName>
</protein>
<evidence type="ECO:0000256" key="6">
    <source>
        <dbReference type="PIRSR" id="PIRSR000097-3"/>
    </source>
</evidence>
<dbReference type="Proteomes" id="UP000050949">
    <property type="component" value="Unassembled WGS sequence"/>
</dbReference>
<dbReference type="InterPro" id="IPR020471">
    <property type="entry name" value="AKR"/>
</dbReference>
<evidence type="ECO:0000313" key="8">
    <source>
        <dbReference type="EMBL" id="KRM26404.1"/>
    </source>
</evidence>
<evidence type="ECO:0000256" key="5">
    <source>
        <dbReference type="PIRSR" id="PIRSR000097-2"/>
    </source>
</evidence>
<keyword evidence="3" id="KW-0560">Oxidoreductase</keyword>
<evidence type="ECO:0000256" key="4">
    <source>
        <dbReference type="PIRSR" id="PIRSR000097-1"/>
    </source>
</evidence>
<evidence type="ECO:0000256" key="2">
    <source>
        <dbReference type="ARBA" id="ARBA00022857"/>
    </source>
</evidence>
<organism evidence="8 9">
    <name type="scientific">Schleiferilactobacillus harbinensis DSM 16991</name>
    <dbReference type="NCBI Taxonomy" id="1122147"/>
    <lineage>
        <taxon>Bacteria</taxon>
        <taxon>Bacillati</taxon>
        <taxon>Bacillota</taxon>
        <taxon>Bacilli</taxon>
        <taxon>Lactobacillales</taxon>
        <taxon>Lactobacillaceae</taxon>
        <taxon>Schleiferilactobacillus</taxon>
    </lineage>
</organism>
<dbReference type="Pfam" id="PF00248">
    <property type="entry name" value="Aldo_ket_red"/>
    <property type="match status" value="1"/>
</dbReference>
<evidence type="ECO:0000313" key="9">
    <source>
        <dbReference type="Proteomes" id="UP000050949"/>
    </source>
</evidence>
<comment type="caution">
    <text evidence="8">The sequence shown here is derived from an EMBL/GenBank/DDBJ whole genome shotgun (WGS) entry which is preliminary data.</text>
</comment>
<comment type="similarity">
    <text evidence="1">Belongs to the aldo/keto reductase family.</text>
</comment>
<proteinExistence type="inferred from homology"/>
<dbReference type="SUPFAM" id="SSF51430">
    <property type="entry name" value="NAD(P)-linked oxidoreductase"/>
    <property type="match status" value="1"/>
</dbReference>
<feature type="binding site" evidence="5">
    <location>
        <position position="116"/>
    </location>
    <ligand>
        <name>substrate</name>
    </ligand>
</feature>
<dbReference type="PROSITE" id="PS00062">
    <property type="entry name" value="ALDOKETO_REDUCTASE_2"/>
    <property type="match status" value="1"/>
</dbReference>
<feature type="active site" description="Proton donor" evidence="4">
    <location>
        <position position="57"/>
    </location>
</feature>
<dbReference type="eggNOG" id="COG0656">
    <property type="taxonomic scope" value="Bacteria"/>
</dbReference>
<sequence length="296" mass="33398">MGKIKAQSLTDTYTLNNGVHIPVIGFGTWQAKPDDAYTAVKAALAIGYRHIDTAAVYGNEEAVGKAIKDSGVPRQDIFVTTKLWNEQRLNYDDVLHAQFDSLQRLGLDYIDLYLVHCAEIANHHQEWQKLNATTWRAMEYLYTHGAARAIGVSNYMVRHLKELAKTQEVVPAVNQNYLNPFDRQEELVAYDTTNNILNEAYSPLVTGELLNNAIVTAIAKKHNRSAAQILIRWSLEEGFLPLPKSIHPDYIAANAQVFDFELDADDHEQIATLQGKGPMNDDPRTVDFTNFIPWED</sequence>
<dbReference type="Gene3D" id="3.20.20.100">
    <property type="entry name" value="NADP-dependent oxidoreductase domain"/>
    <property type="match status" value="1"/>
</dbReference>
<dbReference type="EMBL" id="AZFW01000075">
    <property type="protein sequence ID" value="KRM26404.1"/>
    <property type="molecule type" value="Genomic_DNA"/>
</dbReference>
<dbReference type="AlphaFoldDB" id="A0A0R1XD77"/>
<dbReference type="PANTHER" id="PTHR43827">
    <property type="entry name" value="2,5-DIKETO-D-GLUCONIC ACID REDUCTASE"/>
    <property type="match status" value="1"/>
</dbReference>
<dbReference type="FunFam" id="3.20.20.100:FF:000015">
    <property type="entry name" value="Oxidoreductase, aldo/keto reductase family"/>
    <property type="match status" value="1"/>
</dbReference>
<name>A0A0R1XD77_9LACO</name>
<dbReference type="InterPro" id="IPR018170">
    <property type="entry name" value="Aldo/ket_reductase_CS"/>
</dbReference>
<evidence type="ECO:0000256" key="1">
    <source>
        <dbReference type="ARBA" id="ARBA00007905"/>
    </source>
</evidence>
<gene>
    <name evidence="8" type="ORF">FC91_GL000033</name>
</gene>
<keyword evidence="2" id="KW-0521">NADP</keyword>
<feature type="domain" description="NADP-dependent oxidoreductase" evidence="7">
    <location>
        <begin position="24"/>
        <end position="272"/>
    </location>
</feature>
<dbReference type="PIRSF" id="PIRSF000097">
    <property type="entry name" value="AKR"/>
    <property type="match status" value="1"/>
</dbReference>
<dbReference type="PROSITE" id="PS00798">
    <property type="entry name" value="ALDOKETO_REDUCTASE_1"/>
    <property type="match status" value="1"/>
</dbReference>
<reference evidence="8 9" key="1">
    <citation type="journal article" date="2015" name="Genome Announc.">
        <title>Expanding the biotechnology potential of lactobacilli through comparative genomics of 213 strains and associated genera.</title>
        <authorList>
            <person name="Sun Z."/>
            <person name="Harris H.M."/>
            <person name="McCann A."/>
            <person name="Guo C."/>
            <person name="Argimon S."/>
            <person name="Zhang W."/>
            <person name="Yang X."/>
            <person name="Jeffery I.B."/>
            <person name="Cooney J.C."/>
            <person name="Kagawa T.F."/>
            <person name="Liu W."/>
            <person name="Song Y."/>
            <person name="Salvetti E."/>
            <person name="Wrobel A."/>
            <person name="Rasinkangas P."/>
            <person name="Parkhill J."/>
            <person name="Rea M.C."/>
            <person name="O'Sullivan O."/>
            <person name="Ritari J."/>
            <person name="Douillard F.P."/>
            <person name="Paul Ross R."/>
            <person name="Yang R."/>
            <person name="Briner A.E."/>
            <person name="Felis G.E."/>
            <person name="de Vos W.M."/>
            <person name="Barrangou R."/>
            <person name="Klaenhammer T.R."/>
            <person name="Caufield P.W."/>
            <person name="Cui Y."/>
            <person name="Zhang H."/>
            <person name="O'Toole P.W."/>
        </authorList>
    </citation>
    <scope>NUCLEOTIDE SEQUENCE [LARGE SCALE GENOMIC DNA]</scope>
    <source>
        <strain evidence="8 9">DSM 16991</strain>
    </source>
</reference>
<evidence type="ECO:0000259" key="7">
    <source>
        <dbReference type="Pfam" id="PF00248"/>
    </source>
</evidence>
<dbReference type="GO" id="GO:0016616">
    <property type="term" value="F:oxidoreductase activity, acting on the CH-OH group of donors, NAD or NADP as acceptor"/>
    <property type="evidence" value="ECO:0007669"/>
    <property type="project" value="UniProtKB-ARBA"/>
</dbReference>
<dbReference type="PANTHER" id="PTHR43827:SF3">
    <property type="entry name" value="NADP-DEPENDENT OXIDOREDUCTASE DOMAIN-CONTAINING PROTEIN"/>
    <property type="match status" value="1"/>
</dbReference>
<accession>A0A0R1XD77</accession>
<dbReference type="InterPro" id="IPR023210">
    <property type="entry name" value="NADP_OxRdtase_dom"/>
</dbReference>
<feature type="site" description="Lowers pKa of active site Tyr" evidence="6">
    <location>
        <position position="82"/>
    </location>
</feature>